<dbReference type="SUPFAM" id="SSF52374">
    <property type="entry name" value="Nucleotidylyl transferase"/>
    <property type="match status" value="1"/>
</dbReference>
<reference evidence="1" key="1">
    <citation type="submission" date="2013-08" db="EMBL/GenBank/DDBJ databases">
        <authorList>
            <person name="Mendez C."/>
            <person name="Richter M."/>
            <person name="Ferrer M."/>
            <person name="Sanchez J."/>
        </authorList>
    </citation>
    <scope>NUCLEOTIDE SEQUENCE</scope>
</reference>
<dbReference type="InterPro" id="IPR001278">
    <property type="entry name" value="Arg-tRNA-ligase"/>
</dbReference>
<gene>
    <name evidence="1" type="ORF">B2A_10564</name>
</gene>
<dbReference type="PANTHER" id="PTHR11956">
    <property type="entry name" value="ARGINYL-TRNA SYNTHETASE"/>
    <property type="match status" value="1"/>
</dbReference>
<dbReference type="GO" id="GO:0005524">
    <property type="term" value="F:ATP binding"/>
    <property type="evidence" value="ECO:0007669"/>
    <property type="project" value="InterPro"/>
</dbReference>
<keyword evidence="1" id="KW-0436">Ligase</keyword>
<dbReference type="AlphaFoldDB" id="T1AI33"/>
<organism evidence="1">
    <name type="scientific">mine drainage metagenome</name>
    <dbReference type="NCBI Taxonomy" id="410659"/>
    <lineage>
        <taxon>unclassified sequences</taxon>
        <taxon>metagenomes</taxon>
        <taxon>ecological metagenomes</taxon>
    </lineage>
</organism>
<feature type="non-terminal residue" evidence="1">
    <location>
        <position position="134"/>
    </location>
</feature>
<dbReference type="PANTHER" id="PTHR11956:SF5">
    <property type="entry name" value="ARGININE--TRNA LIGASE, CYTOPLASMIC"/>
    <property type="match status" value="1"/>
</dbReference>
<dbReference type="InterPro" id="IPR014729">
    <property type="entry name" value="Rossmann-like_a/b/a_fold"/>
</dbReference>
<dbReference type="Gene3D" id="3.40.50.620">
    <property type="entry name" value="HUPs"/>
    <property type="match status" value="1"/>
</dbReference>
<dbReference type="EMBL" id="AUZZ01007608">
    <property type="protein sequence ID" value="EQD41640.1"/>
    <property type="molecule type" value="Genomic_DNA"/>
</dbReference>
<evidence type="ECO:0000313" key="1">
    <source>
        <dbReference type="EMBL" id="EQD41640.1"/>
    </source>
</evidence>
<name>T1AI33_9ZZZZ</name>
<accession>T1AI33</accession>
<reference evidence="1" key="2">
    <citation type="journal article" date="2014" name="ISME J.">
        <title>Microbial stratification in low pH oxic and suboxic macroscopic growths along an acid mine drainage.</title>
        <authorList>
            <person name="Mendez-Garcia C."/>
            <person name="Mesa V."/>
            <person name="Sprenger R.R."/>
            <person name="Richter M."/>
            <person name="Diez M.S."/>
            <person name="Solano J."/>
            <person name="Bargiela R."/>
            <person name="Golyshina O.V."/>
            <person name="Manteca A."/>
            <person name="Ramos J.L."/>
            <person name="Gallego J.R."/>
            <person name="Llorente I."/>
            <person name="Martins Dos Santos V.A."/>
            <person name="Jensen O.N."/>
            <person name="Pelaez A.I."/>
            <person name="Sanchez J."/>
            <person name="Ferrer M."/>
        </authorList>
    </citation>
    <scope>NUCLEOTIDE SEQUENCE</scope>
</reference>
<keyword evidence="1" id="KW-0030">Aminoacyl-tRNA synthetase</keyword>
<dbReference type="GO" id="GO:0004814">
    <property type="term" value="F:arginine-tRNA ligase activity"/>
    <property type="evidence" value="ECO:0007669"/>
    <property type="project" value="InterPro"/>
</dbReference>
<proteinExistence type="predicted"/>
<protein>
    <submittedName>
        <fullName evidence="1">Arginyl-tRNA synthetase</fullName>
    </submittedName>
</protein>
<dbReference type="GO" id="GO:0006420">
    <property type="term" value="P:arginyl-tRNA aminoacylation"/>
    <property type="evidence" value="ECO:0007669"/>
    <property type="project" value="InterPro"/>
</dbReference>
<comment type="caution">
    <text evidence="1">The sequence shown here is derived from an EMBL/GenBank/DDBJ whole genome shotgun (WGS) entry which is preliminary data.</text>
</comment>
<sequence length="134" mass="15279">MLRGIISSLARIGIKIDDYVWESGFLKSQEMDTVISSLSGSIQTEKEAQYIELKNGSKVFLRRADGTSLYTLRDLAYHTFKALNYDWLIDVLGEDHKDYAKSLNEILTEKVDLRAMVSFVFYSYVSLDTGKMST</sequence>